<dbReference type="PANTHER" id="PTHR19211">
    <property type="entry name" value="ATP-BINDING TRANSPORT PROTEIN-RELATED"/>
    <property type="match status" value="1"/>
</dbReference>
<gene>
    <name evidence="6" type="ORF">LA521A_28000</name>
</gene>
<evidence type="ECO:0000256" key="2">
    <source>
        <dbReference type="ARBA" id="ARBA00022741"/>
    </source>
</evidence>
<organism evidence="6 7">
    <name type="scientific">Lysobacter auxotrophicus</name>
    <dbReference type="NCBI Taxonomy" id="2992573"/>
    <lineage>
        <taxon>Bacteria</taxon>
        <taxon>Pseudomonadati</taxon>
        <taxon>Pseudomonadota</taxon>
        <taxon>Gammaproteobacteria</taxon>
        <taxon>Lysobacterales</taxon>
        <taxon>Lysobacteraceae</taxon>
        <taxon>Lysobacter</taxon>
    </lineage>
</organism>
<accession>A0ABN6UML6</accession>
<feature type="domain" description="ABC transporter" evidence="5">
    <location>
        <begin position="342"/>
        <end position="543"/>
    </location>
</feature>
<dbReference type="InterPro" id="IPR050611">
    <property type="entry name" value="ABCF"/>
</dbReference>
<feature type="compositionally biased region" description="Basic and acidic residues" evidence="4">
    <location>
        <begin position="245"/>
        <end position="273"/>
    </location>
</feature>
<dbReference type="InterPro" id="IPR003593">
    <property type="entry name" value="AAA+_ATPase"/>
</dbReference>
<dbReference type="EMBL" id="AP027041">
    <property type="protein sequence ID" value="BDU17599.1"/>
    <property type="molecule type" value="Genomic_DNA"/>
</dbReference>
<reference evidence="6 7" key="1">
    <citation type="journal article" date="2023" name="Int. J. Syst. Evol. Microbiol.">
        <title>Physiological and genomic analyses of cobalamin (vitamin B12)-auxotrophy of Lysobacter auxotrophicus sp. nov., a methionine-auxotrophic chitinolytic bacterium isolated from chitin-treated soil.</title>
        <authorList>
            <person name="Saito A."/>
            <person name="Dohra H."/>
            <person name="Hamada M."/>
            <person name="Moriuchi R."/>
            <person name="Kotsuchibashi Y."/>
            <person name="Mori K."/>
        </authorList>
    </citation>
    <scope>NUCLEOTIDE SEQUENCE [LARGE SCALE GENOMIC DNA]</scope>
    <source>
        <strain evidence="6 7">5-21a</strain>
    </source>
</reference>
<dbReference type="SUPFAM" id="SSF52540">
    <property type="entry name" value="P-loop containing nucleoside triphosphate hydrolases"/>
    <property type="match status" value="2"/>
</dbReference>
<name>A0ABN6UML6_9GAMM</name>
<keyword evidence="7" id="KW-1185">Reference proteome</keyword>
<dbReference type="GO" id="GO:0005524">
    <property type="term" value="F:ATP binding"/>
    <property type="evidence" value="ECO:0007669"/>
    <property type="project" value="UniProtKB-KW"/>
</dbReference>
<dbReference type="PANTHER" id="PTHR19211:SF6">
    <property type="entry name" value="BLL7188 PROTEIN"/>
    <property type="match status" value="1"/>
</dbReference>
<dbReference type="Gene3D" id="3.40.50.300">
    <property type="entry name" value="P-loop containing nucleotide triphosphate hydrolases"/>
    <property type="match status" value="2"/>
</dbReference>
<keyword evidence="1" id="KW-0677">Repeat</keyword>
<evidence type="ECO:0000256" key="3">
    <source>
        <dbReference type="ARBA" id="ARBA00022840"/>
    </source>
</evidence>
<feature type="region of interest" description="Disordered" evidence="4">
    <location>
        <begin position="245"/>
        <end position="277"/>
    </location>
</feature>
<evidence type="ECO:0000313" key="6">
    <source>
        <dbReference type="EMBL" id="BDU17599.1"/>
    </source>
</evidence>
<dbReference type="SMART" id="SM00382">
    <property type="entry name" value="AAA"/>
    <property type="match status" value="2"/>
</dbReference>
<evidence type="ECO:0000256" key="1">
    <source>
        <dbReference type="ARBA" id="ARBA00022737"/>
    </source>
</evidence>
<dbReference type="RefSeq" id="WP_281779520.1">
    <property type="nucleotide sequence ID" value="NZ_AP027041.1"/>
</dbReference>
<protein>
    <submittedName>
        <fullName evidence="6">ATP-binding cassette domain-containing protein</fullName>
    </submittedName>
</protein>
<dbReference type="PROSITE" id="PS50893">
    <property type="entry name" value="ABC_TRANSPORTER_2"/>
    <property type="match status" value="2"/>
</dbReference>
<proteinExistence type="predicted"/>
<dbReference type="CDD" id="cd03221">
    <property type="entry name" value="ABCF_EF-3"/>
    <property type="match status" value="1"/>
</dbReference>
<evidence type="ECO:0000259" key="5">
    <source>
        <dbReference type="PROSITE" id="PS50893"/>
    </source>
</evidence>
<feature type="domain" description="ABC transporter" evidence="5">
    <location>
        <begin position="5"/>
        <end position="237"/>
    </location>
</feature>
<keyword evidence="3 6" id="KW-0067">ATP-binding</keyword>
<dbReference type="Pfam" id="PF00005">
    <property type="entry name" value="ABC_tran"/>
    <property type="match status" value="2"/>
</dbReference>
<dbReference type="Proteomes" id="UP001317822">
    <property type="component" value="Chromosome"/>
</dbReference>
<dbReference type="InterPro" id="IPR027417">
    <property type="entry name" value="P-loop_NTPase"/>
</dbReference>
<dbReference type="InterPro" id="IPR003439">
    <property type="entry name" value="ABC_transporter-like_ATP-bd"/>
</dbReference>
<evidence type="ECO:0000313" key="7">
    <source>
        <dbReference type="Proteomes" id="UP001317822"/>
    </source>
</evidence>
<evidence type="ECO:0000256" key="4">
    <source>
        <dbReference type="SAM" id="MobiDB-lite"/>
    </source>
</evidence>
<sequence>MRAHVRVSQLCFAWPDGTPVFDGLSFTLDARRTGLVAPNGAGKSTLLRLLAGTLTPASGHVEIAGSLAWLPQDLVFPNAMRVADVLGVRERLDALAAIAAGRMEQGLFDMVGDAWDLEERTRASLARFGLDHLALDRALASLSGGEVMALGLAAQWLKQPDVLLLDEPSNHLDAAARQRLHRFIDDWPGCLLVASHDRALLERMDQIAELDRESLRMYGGNFTFYEAAVRAQADAAEQDVRNLRQAARREHRERQQSRERSERRASNARRGVDDAGLPRIVAGNRARSAQVSAARSDDVHAARAADAAQRLAVARRSIREAPDLLIELPDTQVPPGKWLFSGQALQVVHDGAALFAPGGIDLDIRGPERIVIAGGNGAGKTTLARLVSGELAPDAGSVRRGEGRVARLSQRLESFDAGETVMGCFAACTPALDDVERANLLARWLFRGTAMHRPVAALSGGERLRIHLACTLHATPAPQLLVLDEPTNNLDLWAVRELERALRAYRGALVVISHDAAFVDAIAPTRRLALEHGRLVERVVVDA</sequence>
<keyword evidence="2" id="KW-0547">Nucleotide-binding</keyword>